<dbReference type="Proteomes" id="UP000521943">
    <property type="component" value="Unassembled WGS sequence"/>
</dbReference>
<keyword evidence="2" id="KW-1185">Reference proteome</keyword>
<comment type="caution">
    <text evidence="1">The sequence shown here is derived from an EMBL/GenBank/DDBJ whole genome shotgun (WGS) entry which is preliminary data.</text>
</comment>
<evidence type="ECO:0000313" key="2">
    <source>
        <dbReference type="Proteomes" id="UP000521943"/>
    </source>
</evidence>
<proteinExistence type="predicted"/>
<dbReference type="OrthoDB" id="3249498at2759"/>
<organism evidence="1 2">
    <name type="scientific">Ephemerocybe angulata</name>
    <dbReference type="NCBI Taxonomy" id="980116"/>
    <lineage>
        <taxon>Eukaryota</taxon>
        <taxon>Fungi</taxon>
        <taxon>Dikarya</taxon>
        <taxon>Basidiomycota</taxon>
        <taxon>Agaricomycotina</taxon>
        <taxon>Agaricomycetes</taxon>
        <taxon>Agaricomycetidae</taxon>
        <taxon>Agaricales</taxon>
        <taxon>Agaricineae</taxon>
        <taxon>Psathyrellaceae</taxon>
        <taxon>Ephemerocybe</taxon>
    </lineage>
</organism>
<evidence type="ECO:0000313" key="1">
    <source>
        <dbReference type="EMBL" id="KAF6741525.1"/>
    </source>
</evidence>
<protein>
    <submittedName>
        <fullName evidence="1">Uncharacterized protein</fullName>
    </submittedName>
</protein>
<name>A0A8H6H6U3_9AGAR</name>
<dbReference type="AlphaFoldDB" id="A0A8H6H6U3"/>
<accession>A0A8H6H6U3</accession>
<reference evidence="1 2" key="1">
    <citation type="submission" date="2020-07" db="EMBL/GenBank/DDBJ databases">
        <title>Comparative genomics of pyrophilous fungi reveals a link between fire events and developmental genes.</title>
        <authorList>
            <consortium name="DOE Joint Genome Institute"/>
            <person name="Steindorff A.S."/>
            <person name="Carver A."/>
            <person name="Calhoun S."/>
            <person name="Stillman K."/>
            <person name="Liu H."/>
            <person name="Lipzen A."/>
            <person name="Pangilinan J."/>
            <person name="Labutti K."/>
            <person name="Bruns T.D."/>
            <person name="Grigoriev I.V."/>
        </authorList>
    </citation>
    <scope>NUCLEOTIDE SEQUENCE [LARGE SCALE GENOMIC DNA]</scope>
    <source>
        <strain evidence="1 2">CBS 144469</strain>
    </source>
</reference>
<sequence length="134" mass="15190">MGFWFPQSDEGFYAQVPSNIPPNLIFYPEALCVVSAIDMMSRFTSKQRLLIYTDNQNTVDIFSTLRCLPDYNAFLIYAVDRIAPSAQDFRVLHVSGADNIVADAISRYEIGRALDFRPGLNIRFFTPPNISIKS</sequence>
<gene>
    <name evidence="1" type="ORF">DFP72DRAFT_833021</name>
</gene>
<dbReference type="EMBL" id="JACGCI010000235">
    <property type="protein sequence ID" value="KAF6741525.1"/>
    <property type="molecule type" value="Genomic_DNA"/>
</dbReference>